<evidence type="ECO:0000313" key="1">
    <source>
        <dbReference type="EMBL" id="RMZ60600.1"/>
    </source>
</evidence>
<dbReference type="PROSITE" id="PS51257">
    <property type="entry name" value="PROKAR_LIPOPROTEIN"/>
    <property type="match status" value="1"/>
</dbReference>
<protein>
    <recommendedName>
        <fullName evidence="3">Lipoprotein</fullName>
    </recommendedName>
</protein>
<evidence type="ECO:0000313" key="2">
    <source>
        <dbReference type="Proteomes" id="UP000267524"/>
    </source>
</evidence>
<dbReference type="Proteomes" id="UP000267524">
    <property type="component" value="Unassembled WGS sequence"/>
</dbReference>
<comment type="caution">
    <text evidence="1">The sequence shown here is derived from an EMBL/GenBank/DDBJ whole genome shotgun (WGS) entry which is preliminary data.</text>
</comment>
<reference evidence="1 2" key="1">
    <citation type="submission" date="2018-08" db="EMBL/GenBank/DDBJ databases">
        <title>Chryseobacterium nematophagum: a novel matrix digesting pathogen of nematodes.</title>
        <authorList>
            <person name="Page A."/>
            <person name="Roberts M."/>
            <person name="Felix M.-A."/>
            <person name="Weir W."/>
        </authorList>
    </citation>
    <scope>NUCLEOTIDE SEQUENCE [LARGE SCALE GENOMIC DNA]</scope>
    <source>
        <strain evidence="1 2">JUb275</strain>
    </source>
</reference>
<accession>A0A3M7LEY9</accession>
<dbReference type="AlphaFoldDB" id="A0A3M7LEY9"/>
<proteinExistence type="predicted"/>
<name>A0A3M7LEY9_9FLAO</name>
<dbReference type="EMBL" id="QWIV01000005">
    <property type="protein sequence ID" value="RMZ60600.1"/>
    <property type="molecule type" value="Genomic_DNA"/>
</dbReference>
<sequence length="166" mass="18764">MKNVFWGSLVLFCLLLSCRSDDDSIQKIDQIINLYMRNGSGQDLFNKKTEGFFAYTANDVLGVTDNAPISIPLKADADSILYMEYIAGAKRELIDSLSSENDKTYRSKIALALRRTVNNVNDTINDTLEIHYHLSPSVFEVSKVFYNNNLKFTKQPNSPNIVTIVK</sequence>
<evidence type="ECO:0008006" key="3">
    <source>
        <dbReference type="Google" id="ProtNLM"/>
    </source>
</evidence>
<organism evidence="1 2">
    <name type="scientific">Chryseobacterium nematophagum</name>
    <dbReference type="NCBI Taxonomy" id="2305228"/>
    <lineage>
        <taxon>Bacteria</taxon>
        <taxon>Pseudomonadati</taxon>
        <taxon>Bacteroidota</taxon>
        <taxon>Flavobacteriia</taxon>
        <taxon>Flavobacteriales</taxon>
        <taxon>Weeksellaceae</taxon>
        <taxon>Chryseobacterium group</taxon>
        <taxon>Chryseobacterium</taxon>
    </lineage>
</organism>
<keyword evidence="2" id="KW-1185">Reference proteome</keyword>
<gene>
    <name evidence="1" type="ORF">D1632_01050</name>
</gene>
<dbReference type="RefSeq" id="WP_122545409.1">
    <property type="nucleotide sequence ID" value="NZ_QWIV01000005.1"/>
</dbReference>